<comment type="caution">
    <text evidence="2">The sequence shown here is derived from an EMBL/GenBank/DDBJ whole genome shotgun (WGS) entry which is preliminary data.</text>
</comment>
<protein>
    <recommendedName>
        <fullName evidence="4">SXP/RAL-2 family protein Ani s 5-like cation-binding domain-containing protein</fullName>
    </recommendedName>
</protein>
<evidence type="ECO:0000313" key="3">
    <source>
        <dbReference type="Proteomes" id="UP000218231"/>
    </source>
</evidence>
<sequence length="213" mass="24155">MLSIAVGLLCVVGSFAAPKPHFGFGFGIFHKGGPPCGLPPFTDDLPADAKTKVEEIWKGYKEGNKCFIEHAKMREVIDGLPDDVRKGLFKHHVPLPPPLRKAPKDIQEQFIAIWKDKSISFEDKPQKAYELAQKVLTGDLLAEFNKMHEKMTTYKNEREAKVAKLSPEAKTAFDKLEALKKQKFEIWSNLSESVRDELIEVGPRFPFPHPHRH</sequence>
<reference evidence="2 3" key="1">
    <citation type="journal article" date="2017" name="Curr. Biol.">
        <title>Genome architecture and evolution of a unichromosomal asexual nematode.</title>
        <authorList>
            <person name="Fradin H."/>
            <person name="Zegar C."/>
            <person name="Gutwein M."/>
            <person name="Lucas J."/>
            <person name="Kovtun M."/>
            <person name="Corcoran D."/>
            <person name="Baugh L.R."/>
            <person name="Kiontke K."/>
            <person name="Gunsalus K."/>
            <person name="Fitch D.H."/>
            <person name="Piano F."/>
        </authorList>
    </citation>
    <scope>NUCLEOTIDE SEQUENCE [LARGE SCALE GENOMIC DNA]</scope>
    <source>
        <strain evidence="2">PF1309</strain>
    </source>
</reference>
<dbReference type="AlphaFoldDB" id="A0A2A2LPB1"/>
<dbReference type="OrthoDB" id="5802492at2759"/>
<feature type="signal peptide" evidence="1">
    <location>
        <begin position="1"/>
        <end position="16"/>
    </location>
</feature>
<dbReference type="Proteomes" id="UP000218231">
    <property type="component" value="Unassembled WGS sequence"/>
</dbReference>
<evidence type="ECO:0008006" key="4">
    <source>
        <dbReference type="Google" id="ProtNLM"/>
    </source>
</evidence>
<dbReference type="PANTHER" id="PTHR21593:SF23">
    <property type="entry name" value="ONCHOCERCA RELATED ANTIGEN FAMILY"/>
    <property type="match status" value="1"/>
</dbReference>
<dbReference type="PANTHER" id="PTHR21593">
    <property type="entry name" value="PRION-LIKE- Q/N-RICH -DOMAIN-BEARING PROTEIN PROTEIN"/>
    <property type="match status" value="1"/>
</dbReference>
<evidence type="ECO:0000313" key="2">
    <source>
        <dbReference type="EMBL" id="PAV87827.1"/>
    </source>
</evidence>
<dbReference type="STRING" id="2018661.A0A2A2LPB1"/>
<dbReference type="EMBL" id="LIAE01006546">
    <property type="protein sequence ID" value="PAV87827.1"/>
    <property type="molecule type" value="Genomic_DNA"/>
</dbReference>
<organism evidence="2 3">
    <name type="scientific">Diploscapter pachys</name>
    <dbReference type="NCBI Taxonomy" id="2018661"/>
    <lineage>
        <taxon>Eukaryota</taxon>
        <taxon>Metazoa</taxon>
        <taxon>Ecdysozoa</taxon>
        <taxon>Nematoda</taxon>
        <taxon>Chromadorea</taxon>
        <taxon>Rhabditida</taxon>
        <taxon>Rhabditina</taxon>
        <taxon>Rhabditomorpha</taxon>
        <taxon>Rhabditoidea</taxon>
        <taxon>Rhabditidae</taxon>
        <taxon>Diploscapter</taxon>
    </lineage>
</organism>
<name>A0A2A2LPB1_9BILA</name>
<keyword evidence="3" id="KW-1185">Reference proteome</keyword>
<evidence type="ECO:0000256" key="1">
    <source>
        <dbReference type="SAM" id="SignalP"/>
    </source>
</evidence>
<dbReference type="InterPro" id="IPR052823">
    <property type="entry name" value="SXP/RAL-2_related"/>
</dbReference>
<feature type="chain" id="PRO_5012968633" description="SXP/RAL-2 family protein Ani s 5-like cation-binding domain-containing protein" evidence="1">
    <location>
        <begin position="17"/>
        <end position="213"/>
    </location>
</feature>
<proteinExistence type="predicted"/>
<keyword evidence="1" id="KW-0732">Signal</keyword>
<accession>A0A2A2LPB1</accession>
<gene>
    <name evidence="2" type="ORF">WR25_06066</name>
</gene>